<dbReference type="SMART" id="SM00382">
    <property type="entry name" value="AAA"/>
    <property type="match status" value="1"/>
</dbReference>
<dbReference type="CDD" id="cd03219">
    <property type="entry name" value="ABC_Mj1267_LivG_branched"/>
    <property type="match status" value="1"/>
</dbReference>
<evidence type="ECO:0000313" key="5">
    <source>
        <dbReference type="EMBL" id="AXK84021.1"/>
    </source>
</evidence>
<dbReference type="SUPFAM" id="SSF52540">
    <property type="entry name" value="P-loop containing nucleoside triphosphate hydrolases"/>
    <property type="match status" value="1"/>
</dbReference>
<keyword evidence="3 5" id="KW-0067">ATP-binding</keyword>
<dbReference type="KEGG" id="ptaw:DW352_13060"/>
<keyword evidence="2" id="KW-0547">Nucleotide-binding</keyword>
<evidence type="ECO:0000256" key="1">
    <source>
        <dbReference type="ARBA" id="ARBA00022448"/>
    </source>
</evidence>
<dbReference type="Gene3D" id="3.40.50.300">
    <property type="entry name" value="P-loop containing nucleotide triphosphate hydrolases"/>
    <property type="match status" value="1"/>
</dbReference>
<evidence type="ECO:0000313" key="6">
    <source>
        <dbReference type="Proteomes" id="UP000254889"/>
    </source>
</evidence>
<keyword evidence="1" id="KW-0813">Transport</keyword>
<dbReference type="InterPro" id="IPR003439">
    <property type="entry name" value="ABC_transporter-like_ATP-bd"/>
</dbReference>
<dbReference type="InterPro" id="IPR027417">
    <property type="entry name" value="P-loop_NTPase"/>
</dbReference>
<feature type="domain" description="ABC transporter" evidence="4">
    <location>
        <begin position="12"/>
        <end position="253"/>
    </location>
</feature>
<dbReference type="EMBL" id="CP031417">
    <property type="protein sequence ID" value="AXK84021.1"/>
    <property type="molecule type" value="Genomic_DNA"/>
</dbReference>
<dbReference type="PROSITE" id="PS50893">
    <property type="entry name" value="ABC_TRANSPORTER_2"/>
    <property type="match status" value="1"/>
</dbReference>
<dbReference type="AlphaFoldDB" id="A0A346A4C4"/>
<sequence length="254" mass="27901">MTSSASGDVPVLELKSLCKSFGGLQATRSVSLRIMPGDRQAIIGPNGAGKTTLFNLITGIHPVTSGEILLYGRDVTTWPSHRRTAMGMARTFQVTSLFPKLTVLDNVLLAIKGLRPSKFVMWRFLSSYKDVYEKAHTLLEQVDFIDRKDVEVRNLSHGEQRQLEIVLGLASDPKVLLLDEPAAGLSSGESVEMAKFLMKLDSNLAILLIEHDMDVVFDVASHISVLHFGQVLETGTPEQIHTSARVQEIYLGTG</sequence>
<gene>
    <name evidence="5" type="ORF">DW352_13060</name>
</gene>
<name>A0A346A4C4_9HYPH</name>
<dbReference type="RefSeq" id="WP_115694400.1">
    <property type="nucleotide sequence ID" value="NZ_CP031417.1"/>
</dbReference>
<dbReference type="GO" id="GO:0016887">
    <property type="term" value="F:ATP hydrolysis activity"/>
    <property type="evidence" value="ECO:0007669"/>
    <property type="project" value="InterPro"/>
</dbReference>
<dbReference type="GO" id="GO:0005886">
    <property type="term" value="C:plasma membrane"/>
    <property type="evidence" value="ECO:0007669"/>
    <property type="project" value="TreeGrafter"/>
</dbReference>
<dbReference type="InterPro" id="IPR003593">
    <property type="entry name" value="AAA+_ATPase"/>
</dbReference>
<dbReference type="Pfam" id="PF00005">
    <property type="entry name" value="ABC_tran"/>
    <property type="match status" value="1"/>
</dbReference>
<organism evidence="5 6">
    <name type="scientific">Pseudolabrys taiwanensis</name>
    <dbReference type="NCBI Taxonomy" id="331696"/>
    <lineage>
        <taxon>Bacteria</taxon>
        <taxon>Pseudomonadati</taxon>
        <taxon>Pseudomonadota</taxon>
        <taxon>Alphaproteobacteria</taxon>
        <taxon>Hyphomicrobiales</taxon>
        <taxon>Xanthobacteraceae</taxon>
        <taxon>Pseudolabrys</taxon>
    </lineage>
</organism>
<dbReference type="InterPro" id="IPR051120">
    <property type="entry name" value="ABC_AA/LPS_Transport"/>
</dbReference>
<reference evidence="5 6" key="1">
    <citation type="submission" date="2018-07" db="EMBL/GenBank/DDBJ databases">
        <authorList>
            <person name="Quirk P.G."/>
            <person name="Krulwich T.A."/>
        </authorList>
    </citation>
    <scope>NUCLEOTIDE SEQUENCE [LARGE SCALE GENOMIC DNA]</scope>
    <source>
        <strain evidence="5 6">CC-BB4</strain>
    </source>
</reference>
<proteinExistence type="predicted"/>
<dbReference type="Proteomes" id="UP000254889">
    <property type="component" value="Chromosome"/>
</dbReference>
<evidence type="ECO:0000256" key="3">
    <source>
        <dbReference type="ARBA" id="ARBA00022840"/>
    </source>
</evidence>
<dbReference type="PANTHER" id="PTHR45772">
    <property type="entry name" value="CONSERVED COMPONENT OF ABC TRANSPORTER FOR NATURAL AMINO ACIDS-RELATED"/>
    <property type="match status" value="1"/>
</dbReference>
<evidence type="ECO:0000259" key="4">
    <source>
        <dbReference type="PROSITE" id="PS50893"/>
    </source>
</evidence>
<dbReference type="PANTHER" id="PTHR45772:SF9">
    <property type="entry name" value="CONSERVED COMPONENT OF ABC TRANSPORTER FOR NATURAL AMINO ACIDS"/>
    <property type="match status" value="1"/>
</dbReference>
<dbReference type="GO" id="GO:0005524">
    <property type="term" value="F:ATP binding"/>
    <property type="evidence" value="ECO:0007669"/>
    <property type="project" value="UniProtKB-KW"/>
</dbReference>
<evidence type="ECO:0000256" key="2">
    <source>
        <dbReference type="ARBA" id="ARBA00022741"/>
    </source>
</evidence>
<dbReference type="OrthoDB" id="7158404at2"/>
<keyword evidence="6" id="KW-1185">Reference proteome</keyword>
<protein>
    <submittedName>
        <fullName evidence="5">ABC transporter ATP-binding protein</fullName>
    </submittedName>
</protein>
<accession>A0A346A4C4</accession>